<dbReference type="InterPro" id="IPR023120">
    <property type="entry name" value="WHTH_transcript_rep_HrcA_IDD"/>
</dbReference>
<accession>A0A6J6DMJ1</accession>
<keyword evidence="1" id="KW-0678">Repressor</keyword>
<dbReference type="AlphaFoldDB" id="A0A6J6DMJ1"/>
<dbReference type="InterPro" id="IPR036390">
    <property type="entry name" value="WH_DNA-bd_sf"/>
</dbReference>
<reference evidence="6" key="1">
    <citation type="submission" date="2020-05" db="EMBL/GenBank/DDBJ databases">
        <authorList>
            <person name="Chiriac C."/>
            <person name="Salcher M."/>
            <person name="Ghai R."/>
            <person name="Kavagutti S V."/>
        </authorList>
    </citation>
    <scope>NUCLEOTIDE SEQUENCE</scope>
</reference>
<feature type="domain" description="Heat-inducible transcription repressor HrcA C-terminal" evidence="5">
    <location>
        <begin position="103"/>
        <end position="320"/>
    </location>
</feature>
<dbReference type="Pfam" id="PF01628">
    <property type="entry name" value="HrcA"/>
    <property type="match status" value="1"/>
</dbReference>
<proteinExistence type="inferred from homology"/>
<dbReference type="InterPro" id="IPR029016">
    <property type="entry name" value="GAF-like_dom_sf"/>
</dbReference>
<keyword evidence="4" id="KW-0804">Transcription</keyword>
<keyword evidence="2" id="KW-0805">Transcription regulation</keyword>
<evidence type="ECO:0000256" key="3">
    <source>
        <dbReference type="ARBA" id="ARBA00023016"/>
    </source>
</evidence>
<evidence type="ECO:0000259" key="5">
    <source>
        <dbReference type="Pfam" id="PF01628"/>
    </source>
</evidence>
<name>A0A6J6DMJ1_9ZZZZ</name>
<gene>
    <name evidence="6" type="ORF">UFOPK1591_00927</name>
</gene>
<dbReference type="PANTHER" id="PTHR34824">
    <property type="entry name" value="HEAT-INDUCIBLE TRANSCRIPTION REPRESSOR HRCA"/>
    <property type="match status" value="1"/>
</dbReference>
<dbReference type="SUPFAM" id="SSF46785">
    <property type="entry name" value="Winged helix' DNA-binding domain"/>
    <property type="match status" value="1"/>
</dbReference>
<dbReference type="InterPro" id="IPR002571">
    <property type="entry name" value="HrcA"/>
</dbReference>
<sequence>MVSQRGLDVLRAIVQDYVESREPVGSKSIVDRHNFGVSPATIRNEMALLEEENLIVAPHTSSGRVPTDKGYRIFVDHLAETRSISGAQRQAIERFLDESHDYDDLLQRTSRLLSQLTRQVAVVEYPSLGGAKVQRIELVNISNERLLCILIADNGRIDQRMIECGRDVSEGELNELSLRANGFVDGRSLSEAQGALNGFSSNFPPDSQAVATGIAVAITDMVAANRTQKLAVSGAANLVRTEEDFSGNLFPVLDAIEEQVVLLKLMCELALDTDEIAVSIGSEHGEIGLRAASLMAGSYSSGGENSMVGILGPTRMDYSANMAAVRAVSRYLSKLLHS</sequence>
<dbReference type="NCBIfam" id="TIGR00331">
    <property type="entry name" value="hrcA"/>
    <property type="match status" value="1"/>
</dbReference>
<dbReference type="SUPFAM" id="SSF55781">
    <property type="entry name" value="GAF domain-like"/>
    <property type="match status" value="1"/>
</dbReference>
<dbReference type="PANTHER" id="PTHR34824:SF1">
    <property type="entry name" value="HEAT-INDUCIBLE TRANSCRIPTION REPRESSOR HRCA"/>
    <property type="match status" value="1"/>
</dbReference>
<evidence type="ECO:0000256" key="4">
    <source>
        <dbReference type="ARBA" id="ARBA00023163"/>
    </source>
</evidence>
<dbReference type="InterPro" id="IPR036388">
    <property type="entry name" value="WH-like_DNA-bd_sf"/>
</dbReference>
<evidence type="ECO:0000313" key="6">
    <source>
        <dbReference type="EMBL" id="CAB4564179.1"/>
    </source>
</evidence>
<dbReference type="FunFam" id="1.10.10.10:FF:000049">
    <property type="entry name" value="Heat-inducible transcription repressor HrcA"/>
    <property type="match status" value="1"/>
</dbReference>
<keyword evidence="3" id="KW-0346">Stress response</keyword>
<dbReference type="Gene3D" id="3.30.390.60">
    <property type="entry name" value="Heat-inducible transcription repressor hrca homolog, domain 3"/>
    <property type="match status" value="1"/>
</dbReference>
<evidence type="ECO:0000256" key="2">
    <source>
        <dbReference type="ARBA" id="ARBA00023015"/>
    </source>
</evidence>
<dbReference type="InterPro" id="IPR021153">
    <property type="entry name" value="HrcA_C"/>
</dbReference>
<dbReference type="PIRSF" id="PIRSF005485">
    <property type="entry name" value="HrcA"/>
    <property type="match status" value="1"/>
</dbReference>
<dbReference type="GO" id="GO:0003677">
    <property type="term" value="F:DNA binding"/>
    <property type="evidence" value="ECO:0007669"/>
    <property type="project" value="InterPro"/>
</dbReference>
<dbReference type="Gene3D" id="3.30.450.40">
    <property type="match status" value="1"/>
</dbReference>
<evidence type="ECO:0000256" key="1">
    <source>
        <dbReference type="ARBA" id="ARBA00022491"/>
    </source>
</evidence>
<dbReference type="HAMAP" id="MF_00081">
    <property type="entry name" value="HrcA"/>
    <property type="match status" value="1"/>
</dbReference>
<organism evidence="6">
    <name type="scientific">freshwater metagenome</name>
    <dbReference type="NCBI Taxonomy" id="449393"/>
    <lineage>
        <taxon>unclassified sequences</taxon>
        <taxon>metagenomes</taxon>
        <taxon>ecological metagenomes</taxon>
    </lineage>
</organism>
<dbReference type="Gene3D" id="1.10.10.10">
    <property type="entry name" value="Winged helix-like DNA-binding domain superfamily/Winged helix DNA-binding domain"/>
    <property type="match status" value="1"/>
</dbReference>
<dbReference type="GO" id="GO:0045892">
    <property type="term" value="P:negative regulation of DNA-templated transcription"/>
    <property type="evidence" value="ECO:0007669"/>
    <property type="project" value="UniProtKB-ARBA"/>
</dbReference>
<dbReference type="EMBL" id="CAEZTD010000068">
    <property type="protein sequence ID" value="CAB4564179.1"/>
    <property type="molecule type" value="Genomic_DNA"/>
</dbReference>
<protein>
    <submittedName>
        <fullName evidence="6">Unannotated protein</fullName>
    </submittedName>
</protein>